<keyword evidence="5 8" id="KW-0812">Transmembrane</keyword>
<gene>
    <name evidence="9" type="ordered locus">Tmar_1301</name>
</gene>
<dbReference type="eggNOG" id="COG0609">
    <property type="taxonomic scope" value="Bacteria"/>
</dbReference>
<dbReference type="STRING" id="644966.Tmar_1301"/>
<evidence type="ECO:0000256" key="4">
    <source>
        <dbReference type="ARBA" id="ARBA00022475"/>
    </source>
</evidence>
<feature type="transmembrane region" description="Helical" evidence="8">
    <location>
        <begin position="295"/>
        <end position="317"/>
    </location>
</feature>
<evidence type="ECO:0000256" key="8">
    <source>
        <dbReference type="SAM" id="Phobius"/>
    </source>
</evidence>
<evidence type="ECO:0000313" key="10">
    <source>
        <dbReference type="Proteomes" id="UP000008915"/>
    </source>
</evidence>
<evidence type="ECO:0000256" key="1">
    <source>
        <dbReference type="ARBA" id="ARBA00004651"/>
    </source>
</evidence>
<accession>E6SLW5</accession>
<keyword evidence="10" id="KW-1185">Reference proteome</keyword>
<reference evidence="10" key="2">
    <citation type="journal article" date="2010" name="Stand. Genomic Sci.">
        <title>Complete genome sequence of Thermaerobacter marianensis type strain (7p75aT).</title>
        <authorList>
            <person name="Han C."/>
            <person name="Gu W."/>
            <person name="Zhang X."/>
            <person name="Lapidus A."/>
            <person name="Nolan M."/>
            <person name="Copeland A."/>
            <person name="Lucas S."/>
            <person name="Glavina Del Rio T."/>
            <person name="Tice H."/>
            <person name="Cheng J."/>
            <person name="Tapia R."/>
            <person name="Goodwin L."/>
            <person name="Pitluck S."/>
            <person name="Pagani I."/>
            <person name="Ivanova N."/>
            <person name="Mavromatis K."/>
            <person name="Mikhailova N."/>
            <person name="Pati A."/>
            <person name="Chen A."/>
            <person name="Palaniappan K."/>
            <person name="Land M."/>
            <person name="Hauser L."/>
            <person name="Chang Y."/>
            <person name="Jeffries C."/>
            <person name="Schneider S."/>
            <person name="Rohde M."/>
            <person name="Goker M."/>
            <person name="Pukall R."/>
            <person name="Woyke T."/>
            <person name="Bristow J."/>
            <person name="Eisen J."/>
            <person name="Markowitz V."/>
            <person name="Hugenholtz P."/>
            <person name="Kyrpides N."/>
            <person name="Klenk H."/>
            <person name="Detter J."/>
        </authorList>
    </citation>
    <scope>NUCLEOTIDE SEQUENCE [LARGE SCALE GENOMIC DNA]</scope>
    <source>
        <strain evidence="10">ATCC 700841 / DSM 12885 / JCM 10246 / 7p75a</strain>
    </source>
</reference>
<evidence type="ECO:0000256" key="6">
    <source>
        <dbReference type="ARBA" id="ARBA00022989"/>
    </source>
</evidence>
<dbReference type="HOGENOM" id="CLU_013016_0_1_9"/>
<dbReference type="GO" id="GO:0005886">
    <property type="term" value="C:plasma membrane"/>
    <property type="evidence" value="ECO:0007669"/>
    <property type="project" value="UniProtKB-SubCell"/>
</dbReference>
<sequence length="387" mass="37462">MLLAAALGLAIVLATGLGAVAVPPAEVVRVLIRGAAGLVTGAGDGEASPAARILLDIRLPRVLLAGLVGASLAAAGSAFQTLFRNPMADPYVLGVSSGGALGAAVAYLVLAIAPGLTGGGGAAAGSATGASAAAGAAGAAAGTAGAGELAAWAVAGARVLAGILGYGLVPAFAFAGALGAVVAVGRLARVGGRLAVGTLLLAGVAVASLLGAVVSLLVYLSGERLRPIVFWLLGGLSGAGWRDVGVVALAAGVGLSVLAAQARALNALWLGEEAAHHLGIDVEAVKRRLLVAGSLLAATAVSVSGIIGFVGLIVPHAVRMLVGADHRRLLPGAVLAGATVMIACDTVARVVLAPAELPVGVITALAGAPWFLWLLRRNAGGHDPWTG</sequence>
<dbReference type="RefSeq" id="WP_013495719.1">
    <property type="nucleotide sequence ID" value="NC_014831.1"/>
</dbReference>
<dbReference type="CDD" id="cd06550">
    <property type="entry name" value="TM_ABC_iron-siderophores_like"/>
    <property type="match status" value="1"/>
</dbReference>
<feature type="transmembrane region" description="Helical" evidence="8">
    <location>
        <begin position="62"/>
        <end position="79"/>
    </location>
</feature>
<evidence type="ECO:0000256" key="7">
    <source>
        <dbReference type="ARBA" id="ARBA00023136"/>
    </source>
</evidence>
<reference evidence="9 10" key="1">
    <citation type="journal article" date="2010" name="Stand. Genomic Sci.">
        <title>Complete genome sequence of Thermaerobacter marianensis type strain (7p75a).</title>
        <authorList>
            <person name="Han C."/>
            <person name="Gu W."/>
            <person name="Zhang X."/>
            <person name="Lapidus A."/>
            <person name="Nolan M."/>
            <person name="Copeland A."/>
            <person name="Lucas S."/>
            <person name="Del Rio T.G."/>
            <person name="Tice H."/>
            <person name="Cheng J.F."/>
            <person name="Tapia R."/>
            <person name="Goodwin L."/>
            <person name="Pitluck S."/>
            <person name="Pagani I."/>
            <person name="Ivanova N."/>
            <person name="Mavromatis K."/>
            <person name="Mikhailova N."/>
            <person name="Pati A."/>
            <person name="Chen A."/>
            <person name="Palaniappan K."/>
            <person name="Land M."/>
            <person name="Hauser L."/>
            <person name="Chang Y.J."/>
            <person name="Jeffries C.D."/>
            <person name="Schneider S."/>
            <person name="Rohde M."/>
            <person name="Goker M."/>
            <person name="Pukall R."/>
            <person name="Woyke T."/>
            <person name="Bristow J."/>
            <person name="Eisen J.A."/>
            <person name="Markowitz V."/>
            <person name="Hugenholtz P."/>
            <person name="Kyrpides N.C."/>
            <person name="Klenk H.P."/>
            <person name="Detter J.C."/>
        </authorList>
    </citation>
    <scope>NUCLEOTIDE SEQUENCE [LARGE SCALE GENOMIC DNA]</scope>
    <source>
        <strain evidence="10">ATCC 700841 / DSM 12885 / JCM 10246 / 7p75a</strain>
    </source>
</reference>
<evidence type="ECO:0000256" key="5">
    <source>
        <dbReference type="ARBA" id="ARBA00022692"/>
    </source>
</evidence>
<dbReference type="Gene3D" id="1.10.3470.10">
    <property type="entry name" value="ABC transporter involved in vitamin B12 uptake, BtuC"/>
    <property type="match status" value="2"/>
</dbReference>
<dbReference type="InterPro" id="IPR000522">
    <property type="entry name" value="ABC_transptr_permease_BtuC"/>
</dbReference>
<feature type="transmembrane region" description="Helical" evidence="8">
    <location>
        <begin position="357"/>
        <end position="375"/>
    </location>
</feature>
<dbReference type="AlphaFoldDB" id="E6SLW5"/>
<evidence type="ECO:0000313" key="9">
    <source>
        <dbReference type="EMBL" id="ADU51414.1"/>
    </source>
</evidence>
<dbReference type="KEGG" id="tmr:Tmar_1301"/>
<dbReference type="InterPro" id="IPR037294">
    <property type="entry name" value="ABC_BtuC-like"/>
</dbReference>
<comment type="similarity">
    <text evidence="2">Belongs to the binding-protein-dependent transport system permease family. FecCD subfamily.</text>
</comment>
<keyword evidence="7 8" id="KW-0472">Membrane</keyword>
<organism evidence="9 10">
    <name type="scientific">Thermaerobacter marianensis (strain ATCC 700841 / DSM 12885 / JCM 10246 / 7p75a)</name>
    <dbReference type="NCBI Taxonomy" id="644966"/>
    <lineage>
        <taxon>Bacteria</taxon>
        <taxon>Bacillati</taxon>
        <taxon>Bacillota</taxon>
        <taxon>Clostridia</taxon>
        <taxon>Eubacteriales</taxon>
        <taxon>Clostridiales Family XVII. Incertae Sedis</taxon>
        <taxon>Thermaerobacter</taxon>
    </lineage>
</organism>
<keyword evidence="6 8" id="KW-1133">Transmembrane helix</keyword>
<name>E6SLW5_THEM7</name>
<evidence type="ECO:0000256" key="3">
    <source>
        <dbReference type="ARBA" id="ARBA00022448"/>
    </source>
</evidence>
<evidence type="ECO:0000256" key="2">
    <source>
        <dbReference type="ARBA" id="ARBA00007935"/>
    </source>
</evidence>
<dbReference type="GO" id="GO:0022857">
    <property type="term" value="F:transmembrane transporter activity"/>
    <property type="evidence" value="ECO:0007669"/>
    <property type="project" value="InterPro"/>
</dbReference>
<dbReference type="EMBL" id="CP002344">
    <property type="protein sequence ID" value="ADU51414.1"/>
    <property type="molecule type" value="Genomic_DNA"/>
</dbReference>
<dbReference type="Proteomes" id="UP000008915">
    <property type="component" value="Chromosome"/>
</dbReference>
<keyword evidence="3" id="KW-0813">Transport</keyword>
<feature type="transmembrane region" description="Helical" evidence="8">
    <location>
        <begin position="194"/>
        <end position="220"/>
    </location>
</feature>
<feature type="transmembrane region" description="Helical" evidence="8">
    <location>
        <begin position="166"/>
        <end position="188"/>
    </location>
</feature>
<protein>
    <submittedName>
        <fullName evidence="9">Transport system permease protein</fullName>
    </submittedName>
</protein>
<keyword evidence="4" id="KW-1003">Cell membrane</keyword>
<dbReference type="PANTHER" id="PTHR30472:SF25">
    <property type="entry name" value="ABC TRANSPORTER PERMEASE PROTEIN MJ0876-RELATED"/>
    <property type="match status" value="1"/>
</dbReference>
<feature type="transmembrane region" description="Helical" evidence="8">
    <location>
        <begin position="329"/>
        <end position="351"/>
    </location>
</feature>
<feature type="transmembrane region" description="Helical" evidence="8">
    <location>
        <begin position="133"/>
        <end position="154"/>
    </location>
</feature>
<dbReference type="Pfam" id="PF01032">
    <property type="entry name" value="FecCD"/>
    <property type="match status" value="2"/>
</dbReference>
<comment type="subcellular location">
    <subcellularLocation>
        <location evidence="1">Cell membrane</location>
        <topology evidence="1">Multi-pass membrane protein</topology>
    </subcellularLocation>
</comment>
<proteinExistence type="inferred from homology"/>
<dbReference type="SUPFAM" id="SSF81345">
    <property type="entry name" value="ABC transporter involved in vitamin B12 uptake, BtuC"/>
    <property type="match status" value="2"/>
</dbReference>
<dbReference type="PANTHER" id="PTHR30472">
    <property type="entry name" value="FERRIC ENTEROBACTIN TRANSPORT SYSTEM PERMEASE PROTEIN"/>
    <property type="match status" value="1"/>
</dbReference>
<feature type="transmembrane region" description="Helical" evidence="8">
    <location>
        <begin position="91"/>
        <end position="113"/>
    </location>
</feature>